<dbReference type="InterPro" id="IPR036291">
    <property type="entry name" value="NAD(P)-bd_dom_sf"/>
</dbReference>
<evidence type="ECO:0000313" key="7">
    <source>
        <dbReference type="EMBL" id="MFC5650665.1"/>
    </source>
</evidence>
<dbReference type="Pfam" id="PF00389">
    <property type="entry name" value="2-Hacid_dh"/>
    <property type="match status" value="1"/>
</dbReference>
<accession>A0ABW0W2R0</accession>
<dbReference type="SUPFAM" id="SSF51735">
    <property type="entry name" value="NAD(P)-binding Rossmann-fold domains"/>
    <property type="match status" value="1"/>
</dbReference>
<evidence type="ECO:0000259" key="5">
    <source>
        <dbReference type="Pfam" id="PF00389"/>
    </source>
</evidence>
<dbReference type="EMBL" id="JBHSOW010000060">
    <property type="protein sequence ID" value="MFC5650665.1"/>
    <property type="molecule type" value="Genomic_DNA"/>
</dbReference>
<sequence length="331" mass="36128">MHRKKAVLITAQGRATFSPEQQARLEEAGTISYVEALHPLSHDQLITLLQDTDVAGLTPRSVPSIEREWLARLPRLKGIAVFATGVDYIDVQWLEDNRIQLSNLPEYSTVSVAEHTIGMLLTLSRRIHLSQDRVRGRVPAGTSVKGWELRGKTIGLIGLGRIGGYVAELAQAFGMRVLGYDPKADDAGDVVRVSIEELLASSDIVSLHYPAAWQGTFSFGESELKKMKSGAYLLNVSRSALVDDAAVIQVIAQGHLRGYALDDRFSLAEDAAAQRLIAEGRILQTGHTAWYSQEVIDRGYDTWVDHVIGLLTDNPQHVVTGGGGSHALESS</sequence>
<proteinExistence type="inferred from homology"/>
<evidence type="ECO:0000256" key="3">
    <source>
        <dbReference type="ARBA" id="ARBA00023027"/>
    </source>
</evidence>
<reference evidence="8" key="1">
    <citation type="journal article" date="2019" name="Int. J. Syst. Evol. Microbiol.">
        <title>The Global Catalogue of Microorganisms (GCM) 10K type strain sequencing project: providing services to taxonomists for standard genome sequencing and annotation.</title>
        <authorList>
            <consortium name="The Broad Institute Genomics Platform"/>
            <consortium name="The Broad Institute Genome Sequencing Center for Infectious Disease"/>
            <person name="Wu L."/>
            <person name="Ma J."/>
        </authorList>
    </citation>
    <scope>NUCLEOTIDE SEQUENCE [LARGE SCALE GENOMIC DNA]</scope>
    <source>
        <strain evidence="8">CGMCC 1.3240</strain>
    </source>
</reference>
<organism evidence="7 8">
    <name type="scientific">Paenibacillus solisilvae</name>
    <dbReference type="NCBI Taxonomy" id="2486751"/>
    <lineage>
        <taxon>Bacteria</taxon>
        <taxon>Bacillati</taxon>
        <taxon>Bacillota</taxon>
        <taxon>Bacilli</taxon>
        <taxon>Bacillales</taxon>
        <taxon>Paenibacillaceae</taxon>
        <taxon>Paenibacillus</taxon>
    </lineage>
</organism>
<evidence type="ECO:0000256" key="4">
    <source>
        <dbReference type="RuleBase" id="RU003719"/>
    </source>
</evidence>
<dbReference type="SUPFAM" id="SSF52283">
    <property type="entry name" value="Formate/glycerate dehydrogenase catalytic domain-like"/>
    <property type="match status" value="1"/>
</dbReference>
<feature type="domain" description="D-isomer specific 2-hydroxyacid dehydrogenase NAD-binding" evidence="6">
    <location>
        <begin position="117"/>
        <end position="289"/>
    </location>
</feature>
<dbReference type="RefSeq" id="WP_379189241.1">
    <property type="nucleotide sequence ID" value="NZ_JBHSOW010000060.1"/>
</dbReference>
<protein>
    <submittedName>
        <fullName evidence="7">2-hydroxyacid dehydrogenase</fullName>
    </submittedName>
</protein>
<keyword evidence="2 4" id="KW-0560">Oxidoreductase</keyword>
<dbReference type="Proteomes" id="UP001596047">
    <property type="component" value="Unassembled WGS sequence"/>
</dbReference>
<keyword evidence="3" id="KW-0520">NAD</keyword>
<evidence type="ECO:0000256" key="1">
    <source>
        <dbReference type="ARBA" id="ARBA00005854"/>
    </source>
</evidence>
<dbReference type="InterPro" id="IPR006140">
    <property type="entry name" value="D-isomer_DH_NAD-bd"/>
</dbReference>
<dbReference type="PANTHER" id="PTHR43761:SF1">
    <property type="entry name" value="D-ISOMER SPECIFIC 2-HYDROXYACID DEHYDROGENASE CATALYTIC DOMAIN-CONTAINING PROTEIN-RELATED"/>
    <property type="match status" value="1"/>
</dbReference>
<evidence type="ECO:0000313" key="8">
    <source>
        <dbReference type="Proteomes" id="UP001596047"/>
    </source>
</evidence>
<dbReference type="Gene3D" id="3.40.50.720">
    <property type="entry name" value="NAD(P)-binding Rossmann-like Domain"/>
    <property type="match status" value="2"/>
</dbReference>
<comment type="caution">
    <text evidence="7">The sequence shown here is derived from an EMBL/GenBank/DDBJ whole genome shotgun (WGS) entry which is preliminary data.</text>
</comment>
<evidence type="ECO:0000259" key="6">
    <source>
        <dbReference type="Pfam" id="PF02826"/>
    </source>
</evidence>
<keyword evidence="8" id="KW-1185">Reference proteome</keyword>
<evidence type="ECO:0000256" key="2">
    <source>
        <dbReference type="ARBA" id="ARBA00023002"/>
    </source>
</evidence>
<dbReference type="Pfam" id="PF02826">
    <property type="entry name" value="2-Hacid_dh_C"/>
    <property type="match status" value="1"/>
</dbReference>
<name>A0ABW0W2R0_9BACL</name>
<gene>
    <name evidence="7" type="ORF">ACFPYJ_16340</name>
</gene>
<comment type="similarity">
    <text evidence="1 4">Belongs to the D-isomer specific 2-hydroxyacid dehydrogenase family.</text>
</comment>
<dbReference type="InterPro" id="IPR006139">
    <property type="entry name" value="D-isomer_2_OHA_DH_cat_dom"/>
</dbReference>
<dbReference type="InterPro" id="IPR050418">
    <property type="entry name" value="D-iso_2-hydroxyacid_DH_PdxB"/>
</dbReference>
<dbReference type="PANTHER" id="PTHR43761">
    <property type="entry name" value="D-ISOMER SPECIFIC 2-HYDROXYACID DEHYDROGENASE FAMILY PROTEIN (AFU_ORTHOLOGUE AFUA_1G13630)"/>
    <property type="match status" value="1"/>
</dbReference>
<feature type="domain" description="D-isomer specific 2-hydroxyacid dehydrogenase catalytic" evidence="5">
    <location>
        <begin position="17"/>
        <end position="316"/>
    </location>
</feature>